<dbReference type="GO" id="GO:0003677">
    <property type="term" value="F:DNA binding"/>
    <property type="evidence" value="ECO:0007669"/>
    <property type="project" value="InterPro"/>
</dbReference>
<dbReference type="AlphaFoldDB" id="A0A1W2GKA4"/>
<dbReference type="PANTHER" id="PTHR45641:SF19">
    <property type="entry name" value="NEPHROCYSTIN-3"/>
    <property type="match status" value="1"/>
</dbReference>
<organism evidence="6 7">
    <name type="scientific">Reichenbachiella faecimaris</name>
    <dbReference type="NCBI Taxonomy" id="692418"/>
    <lineage>
        <taxon>Bacteria</taxon>
        <taxon>Pseudomonadati</taxon>
        <taxon>Bacteroidota</taxon>
        <taxon>Cytophagia</taxon>
        <taxon>Cytophagales</taxon>
        <taxon>Reichenbachiellaceae</taxon>
        <taxon>Reichenbachiella</taxon>
    </lineage>
</organism>
<dbReference type="InterPro" id="IPR036388">
    <property type="entry name" value="WH-like_DNA-bd_sf"/>
</dbReference>
<evidence type="ECO:0000256" key="4">
    <source>
        <dbReference type="SAM" id="Coils"/>
    </source>
</evidence>
<feature type="repeat" description="TPR" evidence="3">
    <location>
        <begin position="162"/>
        <end position="195"/>
    </location>
</feature>
<dbReference type="Gene3D" id="1.10.10.10">
    <property type="entry name" value="Winged helix-like DNA-binding domain superfamily/Winged helix DNA-binding domain"/>
    <property type="match status" value="1"/>
</dbReference>
<dbReference type="PROSITE" id="PS50005">
    <property type="entry name" value="TPR"/>
    <property type="match status" value="2"/>
</dbReference>
<feature type="repeat" description="TPR" evidence="3">
    <location>
        <begin position="122"/>
        <end position="155"/>
    </location>
</feature>
<proteinExistence type="predicted"/>
<dbReference type="InterPro" id="IPR019734">
    <property type="entry name" value="TPR_rpt"/>
</dbReference>
<feature type="coiled-coil region" evidence="4">
    <location>
        <begin position="348"/>
        <end position="380"/>
    </location>
</feature>
<dbReference type="GO" id="GO:0006355">
    <property type="term" value="P:regulation of DNA-templated transcription"/>
    <property type="evidence" value="ECO:0007669"/>
    <property type="project" value="InterPro"/>
</dbReference>
<keyword evidence="1" id="KW-0677">Repeat</keyword>
<evidence type="ECO:0000256" key="3">
    <source>
        <dbReference type="PROSITE-ProRule" id="PRU00339"/>
    </source>
</evidence>
<keyword evidence="5" id="KW-0472">Membrane</keyword>
<sequence length="514" mass="59672">MKLMASNYLAQLYWGKDPNQTLMFGEKALEMAQKQQNNEQLSYAYLNLCQGYLYKDDYAEALDFGLKCLELRQQSDDLPALAFILRTIGWLYYDMENSDLSLKYHKESLKLYEQLEEIDRIGNALNGLGLVYMQKENYQTALSYLERALEIEESSKNDHRVSVVLSNMGACYQKLGSNQQAIDYLRRSLVLNQRFDDMDLFSESLNRMANAFLDLKNYEEAQILLDSASRIINSATLADKKVLMMENLQAQSILYAAQQNYKKSLDAIQEYTDLRESILSEEKSYALMELRVGYEKQRREAEIQLLEQEKQLSNIRRNMLIGGLVGLLLVVLLIVGRLRSSYRKNKLILETKQALTDAELEKSKLTQEQLKNELEFKNKELTTFGMHIAQKNELFNEFIQSLAQIEKADFDKSHVDAAVKSFKHRLDINQDLEEFYTHTELVHQDFLFKLSEKFPDLTDHDKKLSSQIRLNLSNKEIAALNNVSLKSVEVGRSRLRKKMDIDSTVNFSEFLQNI</sequence>
<protein>
    <submittedName>
        <fullName evidence="6">Tetratricopeptide repeat-containing protein</fullName>
    </submittedName>
</protein>
<keyword evidence="4" id="KW-0175">Coiled coil</keyword>
<dbReference type="InterPro" id="IPR011990">
    <property type="entry name" value="TPR-like_helical_dom_sf"/>
</dbReference>
<dbReference type="SUPFAM" id="SSF46894">
    <property type="entry name" value="C-terminal effector domain of the bipartite response regulators"/>
    <property type="match status" value="1"/>
</dbReference>
<dbReference type="STRING" id="692418.SAMN04488029_3228"/>
<dbReference type="Gene3D" id="1.25.40.10">
    <property type="entry name" value="Tetratricopeptide repeat domain"/>
    <property type="match status" value="2"/>
</dbReference>
<evidence type="ECO:0000313" key="6">
    <source>
        <dbReference type="EMBL" id="SMD37080.1"/>
    </source>
</evidence>
<name>A0A1W2GKA4_REIFA</name>
<evidence type="ECO:0000313" key="7">
    <source>
        <dbReference type="Proteomes" id="UP000192472"/>
    </source>
</evidence>
<evidence type="ECO:0000256" key="5">
    <source>
        <dbReference type="SAM" id="Phobius"/>
    </source>
</evidence>
<feature type="coiled-coil region" evidence="4">
    <location>
        <begin position="291"/>
        <end position="318"/>
    </location>
</feature>
<keyword evidence="2 3" id="KW-0802">TPR repeat</keyword>
<keyword evidence="5" id="KW-1133">Transmembrane helix</keyword>
<keyword evidence="5" id="KW-0812">Transmembrane</keyword>
<dbReference type="PANTHER" id="PTHR45641">
    <property type="entry name" value="TETRATRICOPEPTIDE REPEAT PROTEIN (AFU_ORTHOLOGUE AFUA_6G03870)"/>
    <property type="match status" value="1"/>
</dbReference>
<evidence type="ECO:0000256" key="2">
    <source>
        <dbReference type="ARBA" id="ARBA00022803"/>
    </source>
</evidence>
<gene>
    <name evidence="6" type="ORF">SAMN04488029_3228</name>
</gene>
<dbReference type="PROSITE" id="PS50293">
    <property type="entry name" value="TPR_REGION"/>
    <property type="match status" value="1"/>
</dbReference>
<dbReference type="EMBL" id="FWYF01000003">
    <property type="protein sequence ID" value="SMD37080.1"/>
    <property type="molecule type" value="Genomic_DNA"/>
</dbReference>
<dbReference type="Proteomes" id="UP000192472">
    <property type="component" value="Unassembled WGS sequence"/>
</dbReference>
<accession>A0A1W2GKA4</accession>
<keyword evidence="7" id="KW-1185">Reference proteome</keyword>
<dbReference type="SMART" id="SM00028">
    <property type="entry name" value="TPR"/>
    <property type="match status" value="5"/>
</dbReference>
<dbReference type="InterPro" id="IPR016032">
    <property type="entry name" value="Sig_transdc_resp-reg_C-effctor"/>
</dbReference>
<reference evidence="6 7" key="1">
    <citation type="submission" date="2017-04" db="EMBL/GenBank/DDBJ databases">
        <authorList>
            <person name="Afonso C.L."/>
            <person name="Miller P.J."/>
            <person name="Scott M.A."/>
            <person name="Spackman E."/>
            <person name="Goraichik I."/>
            <person name="Dimitrov K.M."/>
            <person name="Suarez D.L."/>
            <person name="Swayne D.E."/>
        </authorList>
    </citation>
    <scope>NUCLEOTIDE SEQUENCE [LARGE SCALE GENOMIC DNA]</scope>
    <source>
        <strain evidence="6 7">DSM 26133</strain>
    </source>
</reference>
<dbReference type="Pfam" id="PF13424">
    <property type="entry name" value="TPR_12"/>
    <property type="match status" value="2"/>
</dbReference>
<evidence type="ECO:0000256" key="1">
    <source>
        <dbReference type="ARBA" id="ARBA00022737"/>
    </source>
</evidence>
<dbReference type="SUPFAM" id="SSF48452">
    <property type="entry name" value="TPR-like"/>
    <property type="match status" value="2"/>
</dbReference>
<feature type="transmembrane region" description="Helical" evidence="5">
    <location>
        <begin position="319"/>
        <end position="338"/>
    </location>
</feature>